<gene>
    <name evidence="4" type="ORF">Tci_024779</name>
</gene>
<dbReference type="InterPro" id="IPR001878">
    <property type="entry name" value="Znf_CCHC"/>
</dbReference>
<evidence type="ECO:0000313" key="4">
    <source>
        <dbReference type="EMBL" id="GEU52801.1"/>
    </source>
</evidence>
<dbReference type="Pfam" id="PF13976">
    <property type="entry name" value="gag_pre-integrs"/>
    <property type="match status" value="1"/>
</dbReference>
<feature type="region of interest" description="Disordered" evidence="2">
    <location>
        <begin position="830"/>
        <end position="859"/>
    </location>
</feature>
<dbReference type="InterPro" id="IPR025724">
    <property type="entry name" value="GAG-pre-integrase_dom"/>
</dbReference>
<dbReference type="Pfam" id="PF14223">
    <property type="entry name" value="Retrotran_gag_2"/>
    <property type="match status" value="1"/>
</dbReference>
<evidence type="ECO:0000259" key="3">
    <source>
        <dbReference type="PROSITE" id="PS50158"/>
    </source>
</evidence>
<evidence type="ECO:0000256" key="1">
    <source>
        <dbReference type="PROSITE-ProRule" id="PRU00047"/>
    </source>
</evidence>
<reference evidence="4" key="1">
    <citation type="journal article" date="2019" name="Sci. Rep.">
        <title>Draft genome of Tanacetum cinerariifolium, the natural source of mosquito coil.</title>
        <authorList>
            <person name="Yamashiro T."/>
            <person name="Shiraishi A."/>
            <person name="Satake H."/>
            <person name="Nakayama K."/>
        </authorList>
    </citation>
    <scope>NUCLEOTIDE SEQUENCE</scope>
</reference>
<dbReference type="GO" id="GO:0003676">
    <property type="term" value="F:nucleic acid binding"/>
    <property type="evidence" value="ECO:0007669"/>
    <property type="project" value="InterPro"/>
</dbReference>
<dbReference type="PANTHER" id="PTHR11439:SF483">
    <property type="entry name" value="PEPTIDE SYNTHASE GLIP-LIKE, PUTATIVE (AFU_ORTHOLOGUE AFUA_3G12920)-RELATED"/>
    <property type="match status" value="1"/>
</dbReference>
<feature type="region of interest" description="Disordered" evidence="2">
    <location>
        <begin position="424"/>
        <end position="463"/>
    </location>
</feature>
<dbReference type="EMBL" id="BKCJ010003072">
    <property type="protein sequence ID" value="GEU52801.1"/>
    <property type="molecule type" value="Genomic_DNA"/>
</dbReference>
<dbReference type="GO" id="GO:0008270">
    <property type="term" value="F:zinc ion binding"/>
    <property type="evidence" value="ECO:0007669"/>
    <property type="project" value="UniProtKB-KW"/>
</dbReference>
<keyword evidence="1" id="KW-0479">Metal-binding</keyword>
<protein>
    <recommendedName>
        <fullName evidence="3">CCHC-type domain-containing protein</fullName>
    </recommendedName>
</protein>
<keyword evidence="1" id="KW-0862">Zinc</keyword>
<dbReference type="SUPFAM" id="SSF57756">
    <property type="entry name" value="Retrovirus zinc finger-like domains"/>
    <property type="match status" value="1"/>
</dbReference>
<dbReference type="Pfam" id="PF00098">
    <property type="entry name" value="zf-CCHC"/>
    <property type="match status" value="1"/>
</dbReference>
<feature type="region of interest" description="Disordered" evidence="2">
    <location>
        <begin position="1326"/>
        <end position="1352"/>
    </location>
</feature>
<dbReference type="PANTHER" id="PTHR11439">
    <property type="entry name" value="GAG-POL-RELATED RETROTRANSPOSON"/>
    <property type="match status" value="1"/>
</dbReference>
<evidence type="ECO:0000256" key="2">
    <source>
        <dbReference type="SAM" id="MobiDB-lite"/>
    </source>
</evidence>
<organism evidence="4">
    <name type="scientific">Tanacetum cinerariifolium</name>
    <name type="common">Dalmatian daisy</name>
    <name type="synonym">Chrysanthemum cinerariifolium</name>
    <dbReference type="NCBI Taxonomy" id="118510"/>
    <lineage>
        <taxon>Eukaryota</taxon>
        <taxon>Viridiplantae</taxon>
        <taxon>Streptophyta</taxon>
        <taxon>Embryophyta</taxon>
        <taxon>Tracheophyta</taxon>
        <taxon>Spermatophyta</taxon>
        <taxon>Magnoliopsida</taxon>
        <taxon>eudicotyledons</taxon>
        <taxon>Gunneridae</taxon>
        <taxon>Pentapetalae</taxon>
        <taxon>asterids</taxon>
        <taxon>campanulids</taxon>
        <taxon>Asterales</taxon>
        <taxon>Asteraceae</taxon>
        <taxon>Asteroideae</taxon>
        <taxon>Anthemideae</taxon>
        <taxon>Anthemidinae</taxon>
        <taxon>Tanacetum</taxon>
    </lineage>
</organism>
<dbReference type="Gene3D" id="4.10.60.10">
    <property type="entry name" value="Zinc finger, CCHC-type"/>
    <property type="match status" value="1"/>
</dbReference>
<dbReference type="PROSITE" id="PS50158">
    <property type="entry name" value="ZF_CCHC"/>
    <property type="match status" value="1"/>
</dbReference>
<feature type="compositionally biased region" description="Polar residues" evidence="2">
    <location>
        <begin position="439"/>
        <end position="463"/>
    </location>
</feature>
<dbReference type="InterPro" id="IPR036875">
    <property type="entry name" value="Znf_CCHC_sf"/>
</dbReference>
<dbReference type="SMART" id="SM00343">
    <property type="entry name" value="ZnF_C2HC"/>
    <property type="match status" value="1"/>
</dbReference>
<sequence length="1651" mass="184983">MEHSNTTPTKIPILDTGKFKQWKFSIQQYLQNEHYALWEVIEFGDSYEAPKDSAAIGSASDGKKGRTVAVTTEDMQKRSNNVKTAQELWAAILNTFSGNEATRKTKKNQLNQQSRNFKAEGKETLEQIFNRLQAIVSHLEFMDVEIEQDDLNQKFLTSLAPEWLMYMIMWRNRGDLDTMSLDDIYNHLKNNSGNGEVNTASISTASTQVSPASANVAPASINLDTACAYIASQSNGSQIKFEDINQIDEDDIKEIDIKWNMALLSMRADRYWKKTGKKISIQGTDMAGFDKLKVECFNCHKMGHFARECRAPRSQERIRRENYIQEENHDLVADEEAPIEFSLMAKSSSDNEVFDNSLCSKACKKNTDSLNSKITELSKKLGDTKNMLYHYKLGLSQTLKKEKEGIDSKLTGSLTASKDLDNLIGSQKSDKNKEDDTITDYTRPSPSVESNPNDLQNNSSSLSKIGESTGSILSKHEIKFVKAADSPTVIKTNKDETVRKTSIKYAKMYRKTSKRPFQRKSAGITQSRVPRVATVNARVPTVNRKFPTVNRNFPAGNSNFSTPDLGNKGKAIKASAYWIWRPTYNTTNKGYWDSGCSRYMTGNISYLSDYEAFDGGYVSFGQGGCNITSKGTIKTDKLKFKNVYFMKDLKYNLFSVSQIYDNKNSVLFTDSKCIMLGRNLKLTNEANVFLRTPRQHNIYSIDLNNVVPHNDLTCLVAKASTDESMLWHRRLGHLNFKTMNRLVRHNLVRGLPSKCFDNDHTCVACLKGKQHKASCNTKLVNSMTKPHHTLHMVLFGPTSDETSGILRNFITEIENLKDVKFHDAHMESSTSNAQDACNADAPESSGYSNPTATSTNPSTDHMETLAVETRIPSVSSPVPTACLNDSPELSNILRVTTSTNDSNGVETDLDNMEYNISASPTPTFRIHKDHLKSQKIGPVDTPVQTKTKSKEMEKQSFIATIHQKTNPALLQFCLFSCFLSQEEPKKISDALKDLSWPLGFQDPEFPARVYKVEKAILANTPMDKGNPWGKDGTGKDIDLHLYRSMIGSLMYLTASRPDIMFAVYSDYGGATQDRKSTTGGCQVLGRRLISWQCKKQTIMATSTTKVEQAMRGYVKGNHIIYTTFFWSTAWIKTMDEGTKILATIDGKPKTISKSSIRRNLKLRDEAGISSLPDAELFQKLTLMGYNILPNQKFYFQKGQFSHQWKYLIHTIMQCLSPKSTGFNEFSSNISTALVCLATNRVYNFSKMIFDGMVRNVNNKVSKFLMYPKFFSKCLKMSQIGLITHSHTYTVPFHTRKIFTTLRVNSPSFSGWTVPLFESMLVTMGEGSRIPTEPHHTPSLEAQQTSPTATSSPLLPPITIAPFPMLYPLISLNLSNTPEALGLLKTEQDKANITKTSALPSDLTPRVTSLAGDEGSMQQQLTELTDLCTCLQRQLTEMVSKIAAQDLEISQLKARVKLLEDRDGGGIAQSRENALINERSLDEGEEEEVTTVSVPPATISVSTGSDVVPTGSPIFTTATVCTPYSKRKGKEKMVESETPKKKKLQEQMDVKMATQLEEEMETDVQRMNEQIAKDAEIARIHAEEELQIMIDGLDRNNETVAKQLCKSSQVPDSTKKATVKEATERVLYVSTEESCRLESKALQGDDTGRNKR</sequence>
<proteinExistence type="predicted"/>
<feature type="domain" description="CCHC-type" evidence="3">
    <location>
        <begin position="296"/>
        <end position="310"/>
    </location>
</feature>
<feature type="compositionally biased region" description="Low complexity" evidence="2">
    <location>
        <begin position="1341"/>
        <end position="1352"/>
    </location>
</feature>
<dbReference type="InterPro" id="IPR054722">
    <property type="entry name" value="PolX-like_BBD"/>
</dbReference>
<keyword evidence="1" id="KW-0863">Zinc-finger</keyword>
<dbReference type="Pfam" id="PF22936">
    <property type="entry name" value="Pol_BBD"/>
    <property type="match status" value="1"/>
</dbReference>
<comment type="caution">
    <text evidence="4">The sequence shown here is derived from an EMBL/GenBank/DDBJ whole genome shotgun (WGS) entry which is preliminary data.</text>
</comment>
<accession>A0A6L2KTB4</accession>
<feature type="compositionally biased region" description="Low complexity" evidence="2">
    <location>
        <begin position="848"/>
        <end position="859"/>
    </location>
</feature>
<name>A0A6L2KTB4_TANCI</name>